<dbReference type="Pfam" id="PF07453">
    <property type="entry name" value="NUMOD1"/>
    <property type="match status" value="1"/>
</dbReference>
<dbReference type="NCBIfam" id="TIGR01453">
    <property type="entry name" value="grpIintron_endo"/>
    <property type="match status" value="1"/>
</dbReference>
<dbReference type="SMART" id="SM00496">
    <property type="entry name" value="IENR2"/>
    <property type="match status" value="2"/>
</dbReference>
<dbReference type="RefSeq" id="YP_007374884.1">
    <property type="nucleotide sequence ID" value="NC_020148.1"/>
</dbReference>
<dbReference type="InterPro" id="IPR010896">
    <property type="entry name" value="NUMOD1"/>
</dbReference>
<dbReference type="InterPro" id="IPR006350">
    <property type="entry name" value="Intron_endoG1"/>
</dbReference>
<gene>
    <name evidence="3" type="ORF">PRA_mt0054</name>
</gene>
<dbReference type="EMBL" id="HE613568">
    <property type="protein sequence ID" value="CCE89179.1"/>
    <property type="molecule type" value="Genomic_DNA"/>
</dbReference>
<proteinExistence type="predicted"/>
<evidence type="ECO:0000256" key="1">
    <source>
        <dbReference type="ARBA" id="ARBA00010045"/>
    </source>
</evidence>
<dbReference type="GO" id="GO:0003677">
    <property type="term" value="F:DNA binding"/>
    <property type="evidence" value="ECO:0007669"/>
    <property type="project" value="InterPro"/>
</dbReference>
<protein>
    <recommendedName>
        <fullName evidence="2">GIY-YIG domain-containing protein</fullName>
    </recommendedName>
</protein>
<dbReference type="GeneID" id="14469585"/>
<organism evidence="3">
    <name type="scientific">Phlebia radiata</name>
    <name type="common">White-rot fungus</name>
    <dbReference type="NCBI Taxonomy" id="5308"/>
    <lineage>
        <taxon>Eukaryota</taxon>
        <taxon>Fungi</taxon>
        <taxon>Dikarya</taxon>
        <taxon>Basidiomycota</taxon>
        <taxon>Agaricomycotina</taxon>
        <taxon>Agaricomycetes</taxon>
        <taxon>Polyporales</taxon>
        <taxon>Meruliaceae</taxon>
        <taxon>Phlebia</taxon>
    </lineage>
</organism>
<dbReference type="SMART" id="SM00465">
    <property type="entry name" value="GIYc"/>
    <property type="match status" value="1"/>
</dbReference>
<accession>L8B9E5</accession>
<dbReference type="AlphaFoldDB" id="L8B9E5"/>
<dbReference type="InterPro" id="IPR000305">
    <property type="entry name" value="GIY-YIG_endonuc"/>
</dbReference>
<feature type="domain" description="GIY-YIG" evidence="2">
    <location>
        <begin position="61"/>
        <end position="146"/>
    </location>
</feature>
<dbReference type="InterPro" id="IPR003611">
    <property type="entry name" value="NUMOD3"/>
</dbReference>
<evidence type="ECO:0000259" key="2">
    <source>
        <dbReference type="PROSITE" id="PS50164"/>
    </source>
</evidence>
<evidence type="ECO:0000313" key="3">
    <source>
        <dbReference type="EMBL" id="CCE89179.1"/>
    </source>
</evidence>
<name>L8B9E5_PHLRA</name>
<dbReference type="GO" id="GO:0004519">
    <property type="term" value="F:endonuclease activity"/>
    <property type="evidence" value="ECO:0007669"/>
    <property type="project" value="InterPro"/>
</dbReference>
<dbReference type="InterPro" id="IPR035901">
    <property type="entry name" value="GIY-YIG_endonuc_sf"/>
</dbReference>
<keyword evidence="3" id="KW-0496">Mitochondrion</keyword>
<dbReference type="Gene3D" id="3.40.1440.10">
    <property type="entry name" value="GIY-YIG endonuclease"/>
    <property type="match status" value="1"/>
</dbReference>
<dbReference type="PROSITE" id="PS50164">
    <property type="entry name" value="GIY_YIG"/>
    <property type="match status" value="1"/>
</dbReference>
<dbReference type="Pfam" id="PF01541">
    <property type="entry name" value="GIY-YIG"/>
    <property type="match status" value="1"/>
</dbReference>
<dbReference type="CDD" id="cd10445">
    <property type="entry name" value="GIY-YIG_bI1_like"/>
    <property type="match status" value="1"/>
</dbReference>
<comment type="similarity">
    <text evidence="1">To endonucleases of group I introns of fungi and phage.</text>
</comment>
<dbReference type="SUPFAM" id="SSF82771">
    <property type="entry name" value="GIY-YIG endonuclease"/>
    <property type="match status" value="1"/>
</dbReference>
<reference evidence="3" key="1">
    <citation type="journal article" date="2014" name="PLoS ONE">
        <title>Mitochondrial Genome of Phlebia radiata Is the Second Largest (156 kbp) among Fungi and Features Signs of Genome Flexibility and Recent Recombination Events.</title>
        <authorList>
            <person name="Salavirta H."/>
            <person name="Oksanen I."/>
            <person name="Kuuskeri J."/>
            <person name="Makela M."/>
            <person name="Laine P."/>
            <person name="Paulin L."/>
            <person name="Lundell T."/>
        </authorList>
    </citation>
    <scope>NUCLEOTIDE SEQUENCE</scope>
    <source>
        <strain evidence="3">79</strain>
    </source>
</reference>
<geneLocation type="mitochondrion" evidence="3"/>
<sequence length="302" mass="35376">MNTNLLRTQILQSHKKIGRKFSFSIFIRFISRGLPKLSLNPVKSYDNASLHKEIIFKDNKDKAFVYRWINKLNGKQYLGSTSNGRRRLLTYFDDNSLRVANMPIYNAILKYGRDNFIFEIIEICQPDEAIQREQFYLDHFDFEYNVLAKADSILGYKHTIETLCKMKGRKNVLGYKHSPETLDKLRESQLNQIHSLEDKEKATQRDIWVERKFKKSIEEGLSTRETHQLNTRQPIKGKSVVVTNIETNKTTEYISISEAALALNVTRTTLRTYIKNKTVFVLKKQEGNNLIKENFLITLKNK</sequence>